<name>L8E8K4_HUMAN</name>
<gene>
    <name evidence="1" type="primary">EIF5A2</name>
</gene>
<sequence>MLSKTVSYFGGHMQPCDYFGHTIYQIVGKLDVTLYGGFSPFLWLAEGH</sequence>
<organism evidence="1">
    <name type="scientific">Homo sapiens</name>
    <name type="common">Human</name>
    <dbReference type="NCBI Taxonomy" id="9606"/>
    <lineage>
        <taxon>Eukaryota</taxon>
        <taxon>Metazoa</taxon>
        <taxon>Chordata</taxon>
        <taxon>Craniata</taxon>
        <taxon>Vertebrata</taxon>
        <taxon>Euteleostomi</taxon>
        <taxon>Mammalia</taxon>
        <taxon>Eutheria</taxon>
        <taxon>Euarchontoglires</taxon>
        <taxon>Primates</taxon>
        <taxon>Haplorrhini</taxon>
        <taxon>Catarrhini</taxon>
        <taxon>Hominidae</taxon>
        <taxon>Homo</taxon>
    </lineage>
</organism>
<reference evidence="1" key="1">
    <citation type="journal article" date="2013" name="PLoS ONE">
        <title>Direct detection of alternative open reading frames translation products in human significantly expands the proteome.</title>
        <authorList>
            <person name="Vanderperre B."/>
            <person name="Lucier J.-F."/>
            <person name="Motard J."/>
            <person name="Tremblay G."/>
            <person name="Vanderperre S."/>
            <person name="Wisztorski M."/>
            <person name="Salzet M."/>
            <person name="Boisvert F.-M."/>
            <person name="Roucou X."/>
        </authorList>
    </citation>
    <scope>NUCLEOTIDE SEQUENCE</scope>
</reference>
<accession>L8E8K4</accession>
<dbReference type="EMBL" id="HF584138">
    <property type="protein sequence ID" value="CCQ43635.1"/>
    <property type="molecule type" value="Genomic_DNA"/>
</dbReference>
<evidence type="ECO:0000313" key="1">
    <source>
        <dbReference type="EMBL" id="CCQ43635.1"/>
    </source>
</evidence>
<protein>
    <submittedName>
        <fullName evidence="1">Alternative protein EIF5A2</fullName>
    </submittedName>
</protein>
<dbReference type="AlphaFoldDB" id="L8E8K4"/>
<dbReference type="ChiTaRS" id="EIF5A2">
    <property type="organism name" value="human"/>
</dbReference>
<proteinExistence type="predicted"/>
<dbReference type="OrthoDB" id="9975114at2759"/>